<dbReference type="InterPro" id="IPR025659">
    <property type="entry name" value="Tubby-like_C"/>
</dbReference>
<comment type="caution">
    <text evidence="4">The sequence shown here is derived from an EMBL/GenBank/DDBJ whole genome shotgun (WGS) entry which is preliminary data.</text>
</comment>
<reference evidence="4 5" key="1">
    <citation type="journal article" date="2015" name="Genome Biol. Evol.">
        <title>Comparative Genomics of a Bacterivorous Green Alga Reveals Evolutionary Causalities and Consequences of Phago-Mixotrophic Mode of Nutrition.</title>
        <authorList>
            <person name="Burns J.A."/>
            <person name="Paasch A."/>
            <person name="Narechania A."/>
            <person name="Kim E."/>
        </authorList>
    </citation>
    <scope>NUCLEOTIDE SEQUENCE [LARGE SCALE GENOMIC DNA]</scope>
    <source>
        <strain evidence="4 5">PLY_AMNH</strain>
    </source>
</reference>
<dbReference type="Pfam" id="PF01167">
    <property type="entry name" value="Tub"/>
    <property type="match status" value="1"/>
</dbReference>
<sequence>MSSTFLRGGSRKSTQRKSDYNDNNAITAEISERGSSTLRSRYKAGQNSARSDFDSEGSDYDIEEIENENILQQGRGVKRSDSIKALAKGKSSQGDAWGAGSSSMPDPFLKPQKSRAPPGIGRQSALQAAMDEEAELEDEDGGYGQALFTRSTADPFEKKRFSNHSNPAFEEETAGRSSRMPSRNISRGPSDGITVLGEDSDDEPNSPEVLARRELAPSQPVLGPPRLEDLAVRARFLSTPSPQDKLVQCYIVREKDQSGVYPQFKLILADGDQFLLAARRRKKSKTSNYLLSLEADDLARKGTSYFGKLRSNIWGTQYTLYNQGASPEKAATMEETRKELCSVLFKSTALDIKGGPRMMTVVVPFPEAMNQRLGITRETDPGLVKRWKKQKKASQVTVIALKNKKPVWDPVTKGYCLDFRGRVTEPSVKNFQLVACTGNDDRGTGRVVLQFGKNGPDSYVLDFSHPLTPAQAFGIALSSVDGKLCYAM</sequence>
<feature type="region of interest" description="Disordered" evidence="2">
    <location>
        <begin position="1"/>
        <end position="60"/>
    </location>
</feature>
<dbReference type="Proteomes" id="UP001190700">
    <property type="component" value="Unassembled WGS sequence"/>
</dbReference>
<feature type="compositionally biased region" description="Acidic residues" evidence="2">
    <location>
        <begin position="130"/>
        <end position="141"/>
    </location>
</feature>
<dbReference type="Gene3D" id="3.20.90.10">
    <property type="entry name" value="Tubby Protein, Chain A"/>
    <property type="match status" value="1"/>
</dbReference>
<dbReference type="AlphaFoldDB" id="A0AAE0LJ93"/>
<dbReference type="SUPFAM" id="SSF54518">
    <property type="entry name" value="Tubby C-terminal domain-like"/>
    <property type="match status" value="1"/>
</dbReference>
<keyword evidence="5" id="KW-1185">Reference proteome</keyword>
<evidence type="ECO:0000256" key="2">
    <source>
        <dbReference type="SAM" id="MobiDB-lite"/>
    </source>
</evidence>
<dbReference type="PANTHER" id="PTHR16517">
    <property type="entry name" value="TUBBY-RELATED"/>
    <property type="match status" value="1"/>
</dbReference>
<comment type="similarity">
    <text evidence="1">Belongs to the TUB family.</text>
</comment>
<name>A0AAE0LJ93_9CHLO</name>
<dbReference type="PRINTS" id="PR01573">
    <property type="entry name" value="SUPERTUBBY"/>
</dbReference>
<feature type="compositionally biased region" description="Polar residues" evidence="2">
    <location>
        <begin position="90"/>
        <end position="104"/>
    </location>
</feature>
<gene>
    <name evidence="4" type="ORF">CYMTET_5257</name>
</gene>
<feature type="region of interest" description="Disordered" evidence="2">
    <location>
        <begin position="85"/>
        <end position="206"/>
    </location>
</feature>
<dbReference type="InterPro" id="IPR000007">
    <property type="entry name" value="Tubby_C"/>
</dbReference>
<evidence type="ECO:0000313" key="4">
    <source>
        <dbReference type="EMBL" id="KAK3287223.1"/>
    </source>
</evidence>
<organism evidence="4 5">
    <name type="scientific">Cymbomonas tetramitiformis</name>
    <dbReference type="NCBI Taxonomy" id="36881"/>
    <lineage>
        <taxon>Eukaryota</taxon>
        <taxon>Viridiplantae</taxon>
        <taxon>Chlorophyta</taxon>
        <taxon>Pyramimonadophyceae</taxon>
        <taxon>Pyramimonadales</taxon>
        <taxon>Pyramimonadaceae</taxon>
        <taxon>Cymbomonas</taxon>
    </lineage>
</organism>
<evidence type="ECO:0000313" key="5">
    <source>
        <dbReference type="Proteomes" id="UP001190700"/>
    </source>
</evidence>
<dbReference type="EMBL" id="LGRX02000952">
    <property type="protein sequence ID" value="KAK3287223.1"/>
    <property type="molecule type" value="Genomic_DNA"/>
</dbReference>
<proteinExistence type="inferred from homology"/>
<evidence type="ECO:0000256" key="1">
    <source>
        <dbReference type="ARBA" id="ARBA00007129"/>
    </source>
</evidence>
<protein>
    <recommendedName>
        <fullName evidence="3">Tubby C-terminal domain-containing protein</fullName>
    </recommendedName>
</protein>
<accession>A0AAE0LJ93</accession>
<evidence type="ECO:0000259" key="3">
    <source>
        <dbReference type="Pfam" id="PF01167"/>
    </source>
</evidence>
<feature type="compositionally biased region" description="Polar residues" evidence="2">
    <location>
        <begin position="175"/>
        <end position="187"/>
    </location>
</feature>
<feature type="domain" description="Tubby C-terminal" evidence="3">
    <location>
        <begin position="238"/>
        <end position="481"/>
    </location>
</feature>
<dbReference type="PANTHER" id="PTHR16517:SF7">
    <property type="entry name" value="PROTEIN KING TUBBY"/>
    <property type="match status" value="1"/>
</dbReference>
<feature type="compositionally biased region" description="Polar residues" evidence="2">
    <location>
        <begin position="33"/>
        <end position="50"/>
    </location>
</feature>